<organism evidence="1">
    <name type="scientific">viral metagenome</name>
    <dbReference type="NCBI Taxonomy" id="1070528"/>
    <lineage>
        <taxon>unclassified sequences</taxon>
        <taxon>metagenomes</taxon>
        <taxon>organismal metagenomes</taxon>
    </lineage>
</organism>
<evidence type="ECO:0000313" key="1">
    <source>
        <dbReference type="EMBL" id="QHS88229.1"/>
    </source>
</evidence>
<protein>
    <submittedName>
        <fullName evidence="1">Uncharacterized protein</fullName>
    </submittedName>
</protein>
<dbReference type="AlphaFoldDB" id="A0A6C0B9J0"/>
<sequence length="95" mass="11181">MAYFDAIVEIPFAPPGVNAYMVCDWLEDELNNGIYQVTEETVRTRRGKHKKITVNASCRIHTYMFKEADKTGRVIRYLPYKGKTIRVRMWVSRHV</sequence>
<accession>A0A6C0B9J0</accession>
<proteinExistence type="predicted"/>
<reference evidence="1" key="1">
    <citation type="journal article" date="2020" name="Nature">
        <title>Giant virus diversity and host interactions through global metagenomics.</title>
        <authorList>
            <person name="Schulz F."/>
            <person name="Roux S."/>
            <person name="Paez-Espino D."/>
            <person name="Jungbluth S."/>
            <person name="Walsh D.A."/>
            <person name="Denef V.J."/>
            <person name="McMahon K.D."/>
            <person name="Konstantinidis K.T."/>
            <person name="Eloe-Fadrosh E.A."/>
            <person name="Kyrpides N.C."/>
            <person name="Woyke T."/>
        </authorList>
    </citation>
    <scope>NUCLEOTIDE SEQUENCE</scope>
    <source>
        <strain evidence="1">GVMAG-M-3300010158-55</strain>
    </source>
</reference>
<name>A0A6C0B9J0_9ZZZZ</name>
<dbReference type="EMBL" id="MN739094">
    <property type="protein sequence ID" value="QHS88229.1"/>
    <property type="molecule type" value="Genomic_DNA"/>
</dbReference>